<dbReference type="Proteomes" id="UP000285092">
    <property type="component" value="Unassembled WGS sequence"/>
</dbReference>
<dbReference type="InterPro" id="IPR035466">
    <property type="entry name" value="GlmS/AgaS_SIS"/>
</dbReference>
<evidence type="ECO:0000313" key="3">
    <source>
        <dbReference type="EMBL" id="RIV78268.1"/>
    </source>
</evidence>
<dbReference type="OrthoDB" id="9810372at2"/>
<dbReference type="PANTHER" id="PTHR32502:SF3">
    <property type="entry name" value="D-GALACTOSAMINE-6-PHOSPHATE DEAMINASE AGAS-RELATED"/>
    <property type="match status" value="1"/>
</dbReference>
<dbReference type="InterPro" id="IPR001347">
    <property type="entry name" value="SIS_dom"/>
</dbReference>
<dbReference type="InterPro" id="IPR050303">
    <property type="entry name" value="GatZ_KbaZ_carbometab"/>
</dbReference>
<feature type="domain" description="SIS" evidence="2">
    <location>
        <begin position="212"/>
        <end position="357"/>
    </location>
</feature>
<organism evidence="3 4">
    <name type="scientific">Pelagerythrobacter aerophilus</name>
    <dbReference type="NCBI Taxonomy" id="2306995"/>
    <lineage>
        <taxon>Bacteria</taxon>
        <taxon>Pseudomonadati</taxon>
        <taxon>Pseudomonadota</taxon>
        <taxon>Alphaproteobacteria</taxon>
        <taxon>Sphingomonadales</taxon>
        <taxon>Erythrobacteraceae</taxon>
        <taxon>Pelagerythrobacter</taxon>
    </lineage>
</organism>
<dbReference type="GO" id="GO:0009401">
    <property type="term" value="P:phosphoenolpyruvate-dependent sugar phosphotransferase system"/>
    <property type="evidence" value="ECO:0007669"/>
    <property type="project" value="TreeGrafter"/>
</dbReference>
<dbReference type="InterPro" id="IPR046348">
    <property type="entry name" value="SIS_dom_sf"/>
</dbReference>
<dbReference type="SUPFAM" id="SSF53697">
    <property type="entry name" value="SIS domain"/>
    <property type="match status" value="1"/>
</dbReference>
<sequence>MLRLGYNEQELEEKGALWTAREIEQQPEMLLETDAIMAATKDRIAAFAGPYLSDPLARIILTGAGTSAFIGECLAPFLDAQVAARVEAVATTDIVSSPFIYLRSNAPTLLVSFGRSGNSPESKGAIEIADKLVADVSHLVITCNAGGAIASQGKNNRLTVLLPDAAHDRSFAMTSSFTAMMYAAWAALSPEPTDPSRISDGCANLLQTTVPMMQQLAKARFDRVVYLGSGPFKGLAREAALKLMELTDGKILTSFDSPLGFRHGPKAMVTDRTMVMLFMSNDPLTRAYDMDLRAELIADGNAARIVTLSAIDDIDDAVLVPGMADAKDPELLYPYIIPPQVYGVFASLDAGLTPDNPNVSGTVNRVVQGVRLYACETV</sequence>
<dbReference type="Pfam" id="PF01380">
    <property type="entry name" value="SIS"/>
    <property type="match status" value="1"/>
</dbReference>
<dbReference type="GO" id="GO:1901135">
    <property type="term" value="P:carbohydrate derivative metabolic process"/>
    <property type="evidence" value="ECO:0007669"/>
    <property type="project" value="InterPro"/>
</dbReference>
<evidence type="ECO:0000259" key="2">
    <source>
        <dbReference type="PROSITE" id="PS51464"/>
    </source>
</evidence>
<dbReference type="CDD" id="cd05008">
    <property type="entry name" value="SIS_GlmS_GlmD_1"/>
    <property type="match status" value="1"/>
</dbReference>
<reference evidence="3 4" key="1">
    <citation type="submission" date="2018-08" db="EMBL/GenBank/DDBJ databases">
        <title>Altererythrobacter sp.Ery1 and Ery12, the genome sequencing of novel strains in genus Alterythrobacter.</title>
        <authorList>
            <person name="Cheng H."/>
            <person name="Wu Y.-H."/>
            <person name="Fang C."/>
            <person name="Xu X.-W."/>
        </authorList>
    </citation>
    <scope>NUCLEOTIDE SEQUENCE [LARGE SCALE GENOMIC DNA]</scope>
    <source>
        <strain evidence="3 4">Ery1</strain>
    </source>
</reference>
<dbReference type="EMBL" id="QXFK01000016">
    <property type="protein sequence ID" value="RIV78268.1"/>
    <property type="molecule type" value="Genomic_DNA"/>
</dbReference>
<gene>
    <name evidence="3" type="ORF">D2V04_09940</name>
</gene>
<dbReference type="GO" id="GO:0005886">
    <property type="term" value="C:plasma membrane"/>
    <property type="evidence" value="ECO:0007669"/>
    <property type="project" value="TreeGrafter"/>
</dbReference>
<dbReference type="PANTHER" id="PTHR32502">
    <property type="entry name" value="N-ACETYLGALACTOSAMINE PERMEASE II COMPONENT-RELATED"/>
    <property type="match status" value="1"/>
</dbReference>
<accession>A0A418NIB0</accession>
<dbReference type="PROSITE" id="PS51464">
    <property type="entry name" value="SIS"/>
    <property type="match status" value="2"/>
</dbReference>
<evidence type="ECO:0000313" key="4">
    <source>
        <dbReference type="Proteomes" id="UP000285092"/>
    </source>
</evidence>
<evidence type="ECO:0000256" key="1">
    <source>
        <dbReference type="ARBA" id="ARBA00022737"/>
    </source>
</evidence>
<dbReference type="AlphaFoldDB" id="A0A418NIB0"/>
<feature type="domain" description="SIS" evidence="2">
    <location>
        <begin position="48"/>
        <end position="198"/>
    </location>
</feature>
<comment type="caution">
    <text evidence="3">The sequence shown here is derived from an EMBL/GenBank/DDBJ whole genome shotgun (WGS) entry which is preliminary data.</text>
</comment>
<keyword evidence="1" id="KW-0677">Repeat</keyword>
<dbReference type="Gene3D" id="3.40.50.10490">
    <property type="entry name" value="Glucose-6-phosphate isomerase like protein, domain 1"/>
    <property type="match status" value="2"/>
</dbReference>
<name>A0A418NIB0_9SPHN</name>
<keyword evidence="4" id="KW-1185">Reference proteome</keyword>
<protein>
    <submittedName>
        <fullName evidence="3">SIS domain-containing protein</fullName>
    </submittedName>
</protein>
<proteinExistence type="predicted"/>
<dbReference type="GO" id="GO:0097367">
    <property type="term" value="F:carbohydrate derivative binding"/>
    <property type="evidence" value="ECO:0007669"/>
    <property type="project" value="InterPro"/>
</dbReference>